<evidence type="ECO:0000313" key="1">
    <source>
        <dbReference type="EMBL" id="MCW2307822.1"/>
    </source>
</evidence>
<dbReference type="InterPro" id="IPR029069">
    <property type="entry name" value="HotDog_dom_sf"/>
</dbReference>
<evidence type="ECO:0000313" key="2">
    <source>
        <dbReference type="Proteomes" id="UP001209755"/>
    </source>
</evidence>
<keyword evidence="2" id="KW-1185">Reference proteome</keyword>
<proteinExistence type="predicted"/>
<accession>A0ABT3HBQ4</accession>
<dbReference type="Gene3D" id="3.10.129.10">
    <property type="entry name" value="Hotdog Thioesterase"/>
    <property type="match status" value="1"/>
</dbReference>
<name>A0ABT3HBQ4_9HYPH</name>
<protein>
    <submittedName>
        <fullName evidence="1">Acyl-coenzyme A thioesterase PaaI-like protein</fullName>
    </submittedName>
</protein>
<gene>
    <name evidence="1" type="ORF">M2319_002159</name>
</gene>
<dbReference type="Proteomes" id="UP001209755">
    <property type="component" value="Unassembled WGS sequence"/>
</dbReference>
<dbReference type="EMBL" id="JAOQNS010000005">
    <property type="protein sequence ID" value="MCW2307822.1"/>
    <property type="molecule type" value="Genomic_DNA"/>
</dbReference>
<dbReference type="SUPFAM" id="SSF54637">
    <property type="entry name" value="Thioesterase/thiol ester dehydrase-isomerase"/>
    <property type="match status" value="1"/>
</dbReference>
<dbReference type="RefSeq" id="WP_264601456.1">
    <property type="nucleotide sequence ID" value="NZ_JAOQNS010000005.1"/>
</dbReference>
<sequence>MADDADLLDQRRNDLVTLFIDDHPMARALGMEFVEGDWDRVVCRLPFRDDLAFREGAGLAPGVLLTVLDGVFGLSVCMRVPVPQAIATIELKIDFIEGARTDADLVFTGECYAIADNVGYARGGITREADGGLVAGGSATFMLGTRGPTFFSEAGGESE</sequence>
<comment type="caution">
    <text evidence="1">The sequence shown here is derived from an EMBL/GenBank/DDBJ whole genome shotgun (WGS) entry which is preliminary data.</text>
</comment>
<reference evidence="2" key="1">
    <citation type="submission" date="2023-07" db="EMBL/GenBank/DDBJ databases">
        <title>Genome sequencing of Purple Non-Sulfur Bacteria from various extreme environments.</title>
        <authorList>
            <person name="Mayer M."/>
        </authorList>
    </citation>
    <scope>NUCLEOTIDE SEQUENCE [LARGE SCALE GENOMIC DNA]</scope>
    <source>
        <strain evidence="2">DSM 17935</strain>
    </source>
</reference>
<organism evidence="1 2">
    <name type="scientific">Rhodobium gokarnense</name>
    <dbReference type="NCBI Taxonomy" id="364296"/>
    <lineage>
        <taxon>Bacteria</taxon>
        <taxon>Pseudomonadati</taxon>
        <taxon>Pseudomonadota</taxon>
        <taxon>Alphaproteobacteria</taxon>
        <taxon>Hyphomicrobiales</taxon>
        <taxon>Rhodobiaceae</taxon>
        <taxon>Rhodobium</taxon>
    </lineage>
</organism>
<dbReference type="CDD" id="cd03443">
    <property type="entry name" value="PaaI_thioesterase"/>
    <property type="match status" value="1"/>
</dbReference>